<dbReference type="EMBL" id="LQRA01000048">
    <property type="protein sequence ID" value="KZE80313.1"/>
    <property type="molecule type" value="Genomic_DNA"/>
</dbReference>
<dbReference type="Pfam" id="PF01476">
    <property type="entry name" value="LysM"/>
    <property type="match status" value="1"/>
</dbReference>
<name>A0A163YTY8_9BACL</name>
<dbReference type="Proteomes" id="UP000076563">
    <property type="component" value="Unassembled WGS sequence"/>
</dbReference>
<keyword evidence="3" id="KW-1185">Reference proteome</keyword>
<gene>
    <name evidence="2" type="ORF">AV654_12430</name>
</gene>
<dbReference type="InterPro" id="IPR018392">
    <property type="entry name" value="LysM"/>
</dbReference>
<sequence length="206" mass="23467">MDFILMDPAGTKLHFPVNPQEVSIRREKKFETVNILSLGEIDFPQGEKVKEITFSSFFPKEYDMSYCRYEPVPDPQFAMNQLNTWMVDKKPVQLIITDTAVNVFVLVSSHVSTFRGGEPGDVYFDLTCRTWREVKIRTATDTSPSQRTDLKPVPKTYVVKSGDNLWKVAKLNLGSGSRLAEIYELNKDLIGPDPNQIYPGQELVMP</sequence>
<organism evidence="2 3">
    <name type="scientific">Paenibacillus elgii</name>
    <dbReference type="NCBI Taxonomy" id="189691"/>
    <lineage>
        <taxon>Bacteria</taxon>
        <taxon>Bacillati</taxon>
        <taxon>Bacillota</taxon>
        <taxon>Bacilli</taxon>
        <taxon>Bacillales</taxon>
        <taxon>Paenibacillaceae</taxon>
        <taxon>Paenibacillus</taxon>
    </lineage>
</organism>
<dbReference type="SMART" id="SM00257">
    <property type="entry name" value="LysM"/>
    <property type="match status" value="1"/>
</dbReference>
<proteinExistence type="predicted"/>
<dbReference type="InterPro" id="IPR052196">
    <property type="entry name" value="Bact_Kbp"/>
</dbReference>
<comment type="caution">
    <text evidence="2">The sequence shown here is derived from an EMBL/GenBank/DDBJ whole genome shotgun (WGS) entry which is preliminary data.</text>
</comment>
<evidence type="ECO:0000313" key="3">
    <source>
        <dbReference type="Proteomes" id="UP000076563"/>
    </source>
</evidence>
<dbReference type="PANTHER" id="PTHR34700">
    <property type="entry name" value="POTASSIUM BINDING PROTEIN KBP"/>
    <property type="match status" value="1"/>
</dbReference>
<dbReference type="Gene3D" id="3.10.350.10">
    <property type="entry name" value="LysM domain"/>
    <property type="match status" value="1"/>
</dbReference>
<evidence type="ECO:0000259" key="1">
    <source>
        <dbReference type="PROSITE" id="PS51782"/>
    </source>
</evidence>
<dbReference type="SUPFAM" id="SSF54106">
    <property type="entry name" value="LysM domain"/>
    <property type="match status" value="1"/>
</dbReference>
<protein>
    <submittedName>
        <fullName evidence="2">Terminase</fullName>
    </submittedName>
</protein>
<dbReference type="RefSeq" id="WP_063179996.1">
    <property type="nucleotide sequence ID" value="NZ_LQRA01000048.1"/>
</dbReference>
<dbReference type="AlphaFoldDB" id="A0A163YTY8"/>
<evidence type="ECO:0000313" key="2">
    <source>
        <dbReference type="EMBL" id="KZE80313.1"/>
    </source>
</evidence>
<dbReference type="CDD" id="cd00118">
    <property type="entry name" value="LysM"/>
    <property type="match status" value="1"/>
</dbReference>
<feature type="domain" description="LysM" evidence="1">
    <location>
        <begin position="155"/>
        <end position="205"/>
    </location>
</feature>
<dbReference type="OrthoDB" id="9800780at2"/>
<dbReference type="PROSITE" id="PS51782">
    <property type="entry name" value="LYSM"/>
    <property type="match status" value="1"/>
</dbReference>
<accession>A0A163YTY8</accession>
<dbReference type="PANTHER" id="PTHR34700:SF4">
    <property type="entry name" value="PHAGE-LIKE ELEMENT PBSX PROTEIN XKDP"/>
    <property type="match status" value="1"/>
</dbReference>
<reference evidence="3" key="1">
    <citation type="submission" date="2016-01" db="EMBL/GenBank/DDBJ databases">
        <title>Draft genome of Chromobacterium sp. F49.</title>
        <authorList>
            <person name="Hong K.W."/>
        </authorList>
    </citation>
    <scope>NUCLEOTIDE SEQUENCE [LARGE SCALE GENOMIC DNA]</scope>
    <source>
        <strain evidence="3">M63</strain>
    </source>
</reference>
<dbReference type="InterPro" id="IPR036779">
    <property type="entry name" value="LysM_dom_sf"/>
</dbReference>